<keyword evidence="2" id="KW-1185">Reference proteome</keyword>
<sequence length="400" mass="44660">MPTYTPGATHPPAHLILNSPHLVDAIFDSVDRPYLVLCMRVNKHVHNIAGARLYHTVRLDRDAIVPFFLGAVDLHDHDDGWGHLDCDWCGSPGGGAQLCANPLSRKGLLLSQVRVLSLGSHDQYFCDEWGPIAGELLTAVDTLRLVPAPVTTVVLQPFCASSPAYEECHFLANLRTVRKVVMRNIDQHNRGLGFLTSSALASVKELVLVLPTDPHRSIGCEIFANNATDYRREMELKFVFHGTWETWRSPPACCHPPKDPSSYVNHYCFGSYQAVVNGSFRPLYPFSEIISPLFGDFRGPELHTATLYGLECVRLGDEEDFTWACRKGISLHQMVIDEVLTGSYTVWDALGTGDWDDFVMLPISAEGVFFRTLAEYASLNQKERMYELHDGLDEVPDSAQ</sequence>
<evidence type="ECO:0000313" key="2">
    <source>
        <dbReference type="Proteomes" id="UP000827549"/>
    </source>
</evidence>
<dbReference type="Proteomes" id="UP000827549">
    <property type="component" value="Chromosome 1"/>
</dbReference>
<organism evidence="1 2">
    <name type="scientific">Vanrija pseudolonga</name>
    <dbReference type="NCBI Taxonomy" id="143232"/>
    <lineage>
        <taxon>Eukaryota</taxon>
        <taxon>Fungi</taxon>
        <taxon>Dikarya</taxon>
        <taxon>Basidiomycota</taxon>
        <taxon>Agaricomycotina</taxon>
        <taxon>Tremellomycetes</taxon>
        <taxon>Trichosporonales</taxon>
        <taxon>Trichosporonaceae</taxon>
        <taxon>Vanrija</taxon>
    </lineage>
</organism>
<dbReference type="RefSeq" id="XP_062624093.1">
    <property type="nucleotide sequence ID" value="XM_062768109.1"/>
</dbReference>
<dbReference type="EMBL" id="CP086714">
    <property type="protein sequence ID" value="WOO78061.1"/>
    <property type="molecule type" value="Genomic_DNA"/>
</dbReference>
<gene>
    <name evidence="1" type="ORF">LOC62_01G001614</name>
</gene>
<dbReference type="AlphaFoldDB" id="A0AAF0Y5I2"/>
<protein>
    <submittedName>
        <fullName evidence="1">Uncharacterized protein</fullName>
    </submittedName>
</protein>
<reference evidence="1" key="1">
    <citation type="submission" date="2023-10" db="EMBL/GenBank/DDBJ databases">
        <authorList>
            <person name="Noh H."/>
        </authorList>
    </citation>
    <scope>NUCLEOTIDE SEQUENCE</scope>
    <source>
        <strain evidence="1">DUCC4014</strain>
    </source>
</reference>
<accession>A0AAF0Y5I2</accession>
<name>A0AAF0Y5I2_9TREE</name>
<evidence type="ECO:0000313" key="1">
    <source>
        <dbReference type="EMBL" id="WOO78061.1"/>
    </source>
</evidence>
<dbReference type="GeneID" id="87804869"/>
<proteinExistence type="predicted"/>